<keyword evidence="1" id="KW-0732">Signal</keyword>
<gene>
    <name evidence="2" type="ORF">VNE69_01087</name>
</gene>
<dbReference type="RefSeq" id="XP_065328293.1">
    <property type="nucleotide sequence ID" value="XM_065472221.1"/>
</dbReference>
<feature type="chain" id="PRO_5043746825" evidence="1">
    <location>
        <begin position="19"/>
        <end position="180"/>
    </location>
</feature>
<dbReference type="EMBL" id="CP142726">
    <property type="protein sequence ID" value="WUR02148.1"/>
    <property type="molecule type" value="Genomic_DNA"/>
</dbReference>
<keyword evidence="3" id="KW-1185">Reference proteome</keyword>
<evidence type="ECO:0000256" key="1">
    <source>
        <dbReference type="SAM" id="SignalP"/>
    </source>
</evidence>
<name>A0AAX4J853_9MICR</name>
<evidence type="ECO:0000313" key="3">
    <source>
        <dbReference type="Proteomes" id="UP001334084"/>
    </source>
</evidence>
<dbReference type="KEGG" id="vnx:VNE69_01087"/>
<dbReference type="Proteomes" id="UP001334084">
    <property type="component" value="Chromosome 1"/>
</dbReference>
<accession>A0AAX4J853</accession>
<sequence>MFVFLILLILNIQKLIAANEIKTGNKNKESIINMLHRIIGCEYPADRKARLEKEANFRSGQIIAKLIFDSVLKKITFPLKMQTSWPIDSKEEEYEIQKTDIKFDLYVKALVKETDRIAFSGKEKDLVKETDNIACSGKEKALRILVYSLANQTKPLFNAIKNANVSPKELHYDIISKNIS</sequence>
<dbReference type="GeneID" id="90539952"/>
<organism evidence="2 3">
    <name type="scientific">Vairimorpha necatrix</name>
    <dbReference type="NCBI Taxonomy" id="6039"/>
    <lineage>
        <taxon>Eukaryota</taxon>
        <taxon>Fungi</taxon>
        <taxon>Fungi incertae sedis</taxon>
        <taxon>Microsporidia</taxon>
        <taxon>Nosematidae</taxon>
        <taxon>Vairimorpha</taxon>
    </lineage>
</organism>
<evidence type="ECO:0000313" key="2">
    <source>
        <dbReference type="EMBL" id="WUR02148.1"/>
    </source>
</evidence>
<protein>
    <submittedName>
        <fullName evidence="2">SP-containing protein</fullName>
    </submittedName>
</protein>
<dbReference type="AlphaFoldDB" id="A0AAX4J853"/>
<proteinExistence type="predicted"/>
<reference evidence="2" key="1">
    <citation type="journal article" date="2024" name="BMC Genomics">
        <title>Functional annotation of a divergent genome using sequence and structure-based similarity.</title>
        <authorList>
            <person name="Svedberg D."/>
            <person name="Winiger R.R."/>
            <person name="Berg A."/>
            <person name="Sharma H."/>
            <person name="Tellgren-Roth C."/>
            <person name="Debrunner-Vossbrinck B.A."/>
            <person name="Vossbrinck C.R."/>
            <person name="Barandun J."/>
        </authorList>
    </citation>
    <scope>NUCLEOTIDE SEQUENCE</scope>
    <source>
        <strain evidence="2">Illinois isolate</strain>
    </source>
</reference>
<feature type="signal peptide" evidence="1">
    <location>
        <begin position="1"/>
        <end position="18"/>
    </location>
</feature>